<dbReference type="PRINTS" id="PR01840">
    <property type="entry name" value="TATCFAMILY"/>
</dbReference>
<dbReference type="NCBIfam" id="TIGR00945">
    <property type="entry name" value="tatC"/>
    <property type="match status" value="1"/>
</dbReference>
<comment type="caution">
    <text evidence="5">Lacks conserved residue(s) required for the propagation of feature annotation.</text>
</comment>
<accession>A0AB37H8J6</accession>
<dbReference type="Pfam" id="PF00902">
    <property type="entry name" value="TatC"/>
    <property type="match status" value="1"/>
</dbReference>
<feature type="transmembrane region" description="Helical" evidence="5">
    <location>
        <begin position="28"/>
        <end position="48"/>
    </location>
</feature>
<dbReference type="InterPro" id="IPR002033">
    <property type="entry name" value="TatC"/>
</dbReference>
<evidence type="ECO:0000256" key="3">
    <source>
        <dbReference type="ARBA" id="ARBA00022989"/>
    </source>
</evidence>
<dbReference type="HAMAP" id="MF_00902">
    <property type="entry name" value="TatC"/>
    <property type="match status" value="1"/>
</dbReference>
<feature type="transmembrane region" description="Helical" evidence="5">
    <location>
        <begin position="68"/>
        <end position="90"/>
    </location>
</feature>
<dbReference type="GO" id="GO:0009977">
    <property type="term" value="F:proton motive force dependent protein transmembrane transporter activity"/>
    <property type="evidence" value="ECO:0007669"/>
    <property type="project" value="TreeGrafter"/>
</dbReference>
<keyword evidence="5" id="KW-0813">Transport</keyword>
<keyword evidence="2 5" id="KW-0812">Transmembrane</keyword>
<gene>
    <name evidence="5 6" type="primary">tatC</name>
    <name evidence="6" type="ORF">JGZ69_12800</name>
</gene>
<comment type="subunit">
    <text evidence="5">Forms a complex with TatA.</text>
</comment>
<dbReference type="GO" id="GO:0043953">
    <property type="term" value="P:protein transport by the Tat complex"/>
    <property type="evidence" value="ECO:0007669"/>
    <property type="project" value="UniProtKB-UniRule"/>
</dbReference>
<evidence type="ECO:0000256" key="1">
    <source>
        <dbReference type="ARBA" id="ARBA00004141"/>
    </source>
</evidence>
<dbReference type="EMBL" id="CP066701">
    <property type="protein sequence ID" value="QQX23764.1"/>
    <property type="molecule type" value="Genomic_DNA"/>
</dbReference>
<comment type="similarity">
    <text evidence="5">Belongs to the TatC family.</text>
</comment>
<feature type="transmembrane region" description="Helical" evidence="5">
    <location>
        <begin position="155"/>
        <end position="184"/>
    </location>
</feature>
<sequence>MIVLSEDLPIEVEKEETALDHFTELRRILLWSAFFFAIMFVTFLVFMPKVLPLLANGYKIVLMGPLDVIRFYTGVSGALALGLTTPFLGYQIWRFVKPGLTPTESKVTLTYVPAITASFLTGIAFGYFIVFPVLFKFLMNLGEKSFDVLITAREYFLFLLTSTLSLGFLFELPIVMVFLTSVGMLTPVKLKQVRKYAYILLAVISALITPPDFISQILVLTPLMALYELGILLSVVSFKKRQKRVEPAIT</sequence>
<dbReference type="KEGG" id="hspo:JGZ69_12800"/>
<comment type="subcellular location">
    <subcellularLocation>
        <location evidence="5">Cell membrane</location>
        <topology evidence="5">Multi-pass membrane protein</topology>
    </subcellularLocation>
    <subcellularLocation>
        <location evidence="1">Membrane</location>
        <topology evidence="1">Multi-pass membrane protein</topology>
    </subcellularLocation>
</comment>
<dbReference type="PANTHER" id="PTHR30371">
    <property type="entry name" value="SEC-INDEPENDENT PROTEIN TRANSLOCASE PROTEIN TATC"/>
    <property type="match status" value="1"/>
</dbReference>
<feature type="transmembrane region" description="Helical" evidence="5">
    <location>
        <begin position="220"/>
        <end position="238"/>
    </location>
</feature>
<evidence type="ECO:0000313" key="6">
    <source>
        <dbReference type="EMBL" id="QQX23764.1"/>
    </source>
</evidence>
<keyword evidence="5" id="KW-0653">Protein transport</keyword>
<dbReference type="AlphaFoldDB" id="A0AB37H8J6"/>
<evidence type="ECO:0000256" key="2">
    <source>
        <dbReference type="ARBA" id="ARBA00022692"/>
    </source>
</evidence>
<keyword evidence="5" id="KW-1003">Cell membrane</keyword>
<dbReference type="Proteomes" id="UP000595512">
    <property type="component" value="Chromosome"/>
</dbReference>
<reference evidence="6 7" key="1">
    <citation type="submission" date="2020-12" db="EMBL/GenBank/DDBJ databases">
        <title>Taxonomic evaluation of the Bacillus sporothermodurans group of bacteria based on whole genome sequences.</title>
        <authorList>
            <person name="Fiedler G."/>
            <person name="Herbstmann A.-D."/>
            <person name="Doll E."/>
            <person name="Wenning M."/>
            <person name="Brinks E."/>
            <person name="Kabisch J."/>
            <person name="Breitenwieser F."/>
            <person name="Lappann M."/>
            <person name="Boehnlein C."/>
            <person name="Franz C."/>
        </authorList>
    </citation>
    <scope>NUCLEOTIDE SEQUENCE [LARGE SCALE GENOMIC DNA]</scope>
    <source>
        <strain evidence="6 7">DSM 10599</strain>
    </source>
</reference>
<dbReference type="GO" id="GO:0033281">
    <property type="term" value="C:TAT protein transport complex"/>
    <property type="evidence" value="ECO:0007669"/>
    <property type="project" value="UniProtKB-UniRule"/>
</dbReference>
<dbReference type="PROSITE" id="PS01218">
    <property type="entry name" value="TATC"/>
    <property type="match status" value="1"/>
</dbReference>
<evidence type="ECO:0000256" key="5">
    <source>
        <dbReference type="HAMAP-Rule" id="MF_00902"/>
    </source>
</evidence>
<feature type="transmembrane region" description="Helical" evidence="5">
    <location>
        <begin position="111"/>
        <end position="135"/>
    </location>
</feature>
<keyword evidence="3 5" id="KW-1133">Transmembrane helix</keyword>
<evidence type="ECO:0000256" key="4">
    <source>
        <dbReference type="ARBA" id="ARBA00023136"/>
    </source>
</evidence>
<protein>
    <recommendedName>
        <fullName evidence="5">Sec-independent protein translocase protein TatC</fullName>
    </recommendedName>
</protein>
<keyword evidence="4 5" id="KW-0472">Membrane</keyword>
<keyword evidence="5" id="KW-0811">Translocation</keyword>
<proteinExistence type="inferred from homology"/>
<dbReference type="PANTHER" id="PTHR30371:SF4">
    <property type="entry name" value="SEC-INDEPENDENT PROTEIN TRANSLOCASE PROTEIN TATCD"/>
    <property type="match status" value="1"/>
</dbReference>
<name>A0AB37H8J6_9BACI</name>
<organism evidence="6 7">
    <name type="scientific">Heyndrickxia sporothermodurans</name>
    <dbReference type="NCBI Taxonomy" id="46224"/>
    <lineage>
        <taxon>Bacteria</taxon>
        <taxon>Bacillati</taxon>
        <taxon>Bacillota</taxon>
        <taxon>Bacilli</taxon>
        <taxon>Bacillales</taxon>
        <taxon>Bacillaceae</taxon>
        <taxon>Heyndrickxia</taxon>
    </lineage>
</organism>
<evidence type="ECO:0000313" key="7">
    <source>
        <dbReference type="Proteomes" id="UP000595512"/>
    </source>
</evidence>
<comment type="function">
    <text evidence="5">Part of the twin-arginine translocation (Tat) system that transports large folded proteins containing a characteristic twin-arginine motif in their signal peptide across membranes.</text>
</comment>
<dbReference type="InterPro" id="IPR019820">
    <property type="entry name" value="Sec-indep_translocase_CS"/>
</dbReference>
<dbReference type="GO" id="GO:0065002">
    <property type="term" value="P:intracellular protein transmembrane transport"/>
    <property type="evidence" value="ECO:0007669"/>
    <property type="project" value="TreeGrafter"/>
</dbReference>